<dbReference type="EMBL" id="DSLA01000036">
    <property type="protein sequence ID" value="HEH34972.1"/>
    <property type="molecule type" value="Genomic_DNA"/>
</dbReference>
<evidence type="ECO:0000313" key="14">
    <source>
        <dbReference type="EMBL" id="HEH34972.1"/>
    </source>
</evidence>
<evidence type="ECO:0000256" key="1">
    <source>
        <dbReference type="ARBA" id="ARBA00007816"/>
    </source>
</evidence>
<keyword evidence="3" id="KW-0378">Hydrolase</keyword>
<dbReference type="InterPro" id="IPR002789">
    <property type="entry name" value="HerA_central"/>
</dbReference>
<keyword evidence="7" id="KW-0413">Isomerase</keyword>
<dbReference type="InterPro" id="IPR033186">
    <property type="entry name" value="HerA_C"/>
</dbReference>
<accession>A0A7J2TIY1</accession>
<evidence type="ECO:0000256" key="2">
    <source>
        <dbReference type="ARBA" id="ARBA00022741"/>
    </source>
</evidence>
<evidence type="ECO:0000256" key="4">
    <source>
        <dbReference type="ARBA" id="ARBA00022806"/>
    </source>
</evidence>
<dbReference type="AlphaFoldDB" id="A0A7J2TIY1"/>
<dbReference type="GO" id="GO:0005524">
    <property type="term" value="F:ATP binding"/>
    <property type="evidence" value="ECO:0007669"/>
    <property type="project" value="UniProtKB-KW"/>
</dbReference>
<dbReference type="SUPFAM" id="SSF52540">
    <property type="entry name" value="P-loop containing nucleoside triphosphate hydrolases"/>
    <property type="match status" value="1"/>
</dbReference>
<evidence type="ECO:0000256" key="10">
    <source>
        <dbReference type="ARBA" id="ARBA00048988"/>
    </source>
</evidence>
<dbReference type="InterPro" id="IPR018538">
    <property type="entry name" value="HerA_barrel_dom"/>
</dbReference>
<keyword evidence="4" id="KW-0347">Helicase</keyword>
<dbReference type="Pfam" id="PF01935">
    <property type="entry name" value="DUF87"/>
    <property type="match status" value="1"/>
</dbReference>
<dbReference type="GO" id="GO:0016787">
    <property type="term" value="F:hydrolase activity"/>
    <property type="evidence" value="ECO:0007669"/>
    <property type="project" value="UniProtKB-KW"/>
</dbReference>
<evidence type="ECO:0000259" key="11">
    <source>
        <dbReference type="Pfam" id="PF01935"/>
    </source>
</evidence>
<name>A0A7J2TIY1_ARCFL</name>
<proteinExistence type="inferred from homology"/>
<keyword evidence="5 14" id="KW-0067">ATP-binding</keyword>
<protein>
    <submittedName>
        <fullName evidence="14">ATP-binding protein</fullName>
    </submittedName>
</protein>
<dbReference type="PANTHER" id="PTHR42957">
    <property type="entry name" value="HELICASE MJ1565-RELATED"/>
    <property type="match status" value="1"/>
</dbReference>
<dbReference type="PANTHER" id="PTHR42957:SF1">
    <property type="entry name" value="HELICASE MJ1565-RELATED"/>
    <property type="match status" value="1"/>
</dbReference>
<dbReference type="InterPro" id="IPR027417">
    <property type="entry name" value="P-loop_NTPase"/>
</dbReference>
<comment type="catalytic activity">
    <reaction evidence="10">
        <text>ATP + H2O = ADP + phosphate + H(+)</text>
        <dbReference type="Rhea" id="RHEA:13065"/>
        <dbReference type="ChEBI" id="CHEBI:15377"/>
        <dbReference type="ChEBI" id="CHEBI:15378"/>
        <dbReference type="ChEBI" id="CHEBI:30616"/>
        <dbReference type="ChEBI" id="CHEBI:43474"/>
        <dbReference type="ChEBI" id="CHEBI:456216"/>
        <dbReference type="EC" id="5.6.2.4"/>
    </reaction>
</comment>
<dbReference type="GO" id="GO:0043139">
    <property type="term" value="F:5'-3' DNA helicase activity"/>
    <property type="evidence" value="ECO:0007669"/>
    <property type="project" value="UniProtKB-EC"/>
</dbReference>
<dbReference type="InterPro" id="IPR008571">
    <property type="entry name" value="HerA-like"/>
</dbReference>
<feature type="domain" description="Helicase HerA-like C-terminal" evidence="12">
    <location>
        <begin position="374"/>
        <end position="471"/>
    </location>
</feature>
<feature type="domain" description="Helicase HerA barrel" evidence="13">
    <location>
        <begin position="4"/>
        <end position="91"/>
    </location>
</feature>
<reference evidence="14" key="1">
    <citation type="journal article" date="2020" name="mSystems">
        <title>Genome- and Community-Level Interaction Insights into Carbon Utilization and Element Cycling Functions of Hydrothermarchaeota in Hydrothermal Sediment.</title>
        <authorList>
            <person name="Zhou Z."/>
            <person name="Liu Y."/>
            <person name="Xu W."/>
            <person name="Pan J."/>
            <person name="Luo Z.H."/>
            <person name="Li M."/>
        </authorList>
    </citation>
    <scope>NUCLEOTIDE SEQUENCE [LARGE SCALE GENOMIC DNA]</scope>
    <source>
        <strain evidence="14">SpSt-26</strain>
    </source>
</reference>
<comment type="caution">
    <text evidence="14">The sequence shown here is derived from an EMBL/GenBank/DDBJ whole genome shotgun (WGS) entry which is preliminary data.</text>
</comment>
<keyword evidence="2" id="KW-0547">Nucleotide-binding</keyword>
<evidence type="ECO:0000256" key="9">
    <source>
        <dbReference type="ARBA" id="ARBA00048954"/>
    </source>
</evidence>
<dbReference type="Pfam" id="PF09378">
    <property type="entry name" value="HAS-barrel"/>
    <property type="match status" value="1"/>
</dbReference>
<comment type="similarity">
    <text evidence="1">Belongs to the HerA family.</text>
</comment>
<dbReference type="Pfam" id="PF05872">
    <property type="entry name" value="HerA_C"/>
    <property type="match status" value="1"/>
</dbReference>
<evidence type="ECO:0000256" key="5">
    <source>
        <dbReference type="ARBA" id="ARBA00022840"/>
    </source>
</evidence>
<feature type="domain" description="Helicase HerA central" evidence="11">
    <location>
        <begin position="127"/>
        <end position="349"/>
    </location>
</feature>
<sequence>MEPIGFIFGKSSIDEFSFAVNPSKVPKFGEYVIAENRDGDEVLGIVRNVTNFNRLLEDAINFEYALKNMKISQKVLEKNEVIVANARIIGTIFEDRILPNRVPVRPNSEVRIASDEVLKKILGNSGIHIGNLIVRDNIPVFIDLNQLVLRHFAILSVTGGGKSNTVCVMVNDIVRKFNGSVILIDPHGEYVNFFFEDKSEKKKNVIPAGIRPEMLEPWEFCSLVGIDRDASVQRMHLERIFMTVRRENLSGVDFMKRVLEVAEEWISSSGEIEYVDATGNVRRTRITREDLNPLYRVKEYVLAFLRRYEELLTQRDMLANLRDGYLNIVNLSGFDEEQMRVVVAYLLRNLLVGRISYLRKKNRDYWERVCPIVKKPMLIVFEEAHIFAGKSEASFWMSRIAREGRKFGIGIGIVSQRPKKISDDILSQCNTKIILRIIEPSDQKYIQQASEQISEDLLTDISSLGIGEAIIVGPAVKIPVAVKIRKFNGSYGGRDVDVVSEWKGIERDFSLEEIV</sequence>
<evidence type="ECO:0000259" key="13">
    <source>
        <dbReference type="Pfam" id="PF09378"/>
    </source>
</evidence>
<evidence type="ECO:0000256" key="3">
    <source>
        <dbReference type="ARBA" id="ARBA00022801"/>
    </source>
</evidence>
<keyword evidence="6" id="KW-0238">DNA-binding</keyword>
<dbReference type="GO" id="GO:0043138">
    <property type="term" value="F:3'-5' DNA helicase activity"/>
    <property type="evidence" value="ECO:0007669"/>
    <property type="project" value="UniProtKB-EC"/>
</dbReference>
<evidence type="ECO:0000259" key="12">
    <source>
        <dbReference type="Pfam" id="PF05872"/>
    </source>
</evidence>
<evidence type="ECO:0000256" key="7">
    <source>
        <dbReference type="ARBA" id="ARBA00023235"/>
    </source>
</evidence>
<evidence type="ECO:0000256" key="8">
    <source>
        <dbReference type="ARBA" id="ARBA00034617"/>
    </source>
</evidence>
<organism evidence="14">
    <name type="scientific">Archaeoglobus fulgidus</name>
    <dbReference type="NCBI Taxonomy" id="2234"/>
    <lineage>
        <taxon>Archaea</taxon>
        <taxon>Methanobacteriati</taxon>
        <taxon>Methanobacteriota</taxon>
        <taxon>Archaeoglobi</taxon>
        <taxon>Archaeoglobales</taxon>
        <taxon>Archaeoglobaceae</taxon>
        <taxon>Archaeoglobus</taxon>
    </lineage>
</organism>
<dbReference type="GO" id="GO:0003677">
    <property type="term" value="F:DNA binding"/>
    <property type="evidence" value="ECO:0007669"/>
    <property type="project" value="UniProtKB-KW"/>
</dbReference>
<comment type="catalytic activity">
    <reaction evidence="9">
        <text>ATP + H2O = ADP + phosphate + H(+)</text>
        <dbReference type="Rhea" id="RHEA:13065"/>
        <dbReference type="ChEBI" id="CHEBI:15377"/>
        <dbReference type="ChEBI" id="CHEBI:15378"/>
        <dbReference type="ChEBI" id="CHEBI:30616"/>
        <dbReference type="ChEBI" id="CHEBI:43474"/>
        <dbReference type="ChEBI" id="CHEBI:456216"/>
        <dbReference type="EC" id="5.6.2.3"/>
    </reaction>
</comment>
<comment type="catalytic activity">
    <reaction evidence="8">
        <text>Couples ATP hydrolysis with the unwinding of duplex DNA by translocating in the 3'-5' direction.</text>
        <dbReference type="EC" id="5.6.2.4"/>
    </reaction>
</comment>
<dbReference type="Gene3D" id="3.40.50.300">
    <property type="entry name" value="P-loop containing nucleotide triphosphate hydrolases"/>
    <property type="match status" value="2"/>
</dbReference>
<evidence type="ECO:0000256" key="6">
    <source>
        <dbReference type="ARBA" id="ARBA00023125"/>
    </source>
</evidence>
<gene>
    <name evidence="14" type="ORF">ENP88_02210</name>
</gene>